<dbReference type="Pfam" id="PF17913">
    <property type="entry name" value="FHA_2"/>
    <property type="match status" value="1"/>
</dbReference>
<dbReference type="NCBIfam" id="TIGR01663">
    <property type="entry name" value="PNK-3'Pase"/>
    <property type="match status" value="1"/>
</dbReference>
<dbReference type="PANTHER" id="PTHR12083:SF9">
    <property type="entry name" value="BIFUNCTIONAL POLYNUCLEOTIDE PHOSPHATASE_KINASE"/>
    <property type="match status" value="1"/>
</dbReference>
<protein>
    <recommendedName>
        <fullName evidence="7">PNK FHA domain-containing protein</fullName>
    </recommendedName>
</protein>
<feature type="compositionally biased region" description="Low complexity" evidence="6">
    <location>
        <begin position="447"/>
        <end position="462"/>
    </location>
</feature>
<dbReference type="PANTHER" id="PTHR12083">
    <property type="entry name" value="BIFUNCTIONAL POLYNUCLEOTIDE PHOSPHATASE/KINASE"/>
    <property type="match status" value="1"/>
</dbReference>
<evidence type="ECO:0000256" key="2">
    <source>
        <dbReference type="ARBA" id="ARBA00022763"/>
    </source>
</evidence>
<dbReference type="InterPro" id="IPR036412">
    <property type="entry name" value="HAD-like_sf"/>
</dbReference>
<evidence type="ECO:0000256" key="5">
    <source>
        <dbReference type="ARBA" id="ARBA00023242"/>
    </source>
</evidence>
<reference evidence="8 9" key="1">
    <citation type="submission" date="2021-02" db="EMBL/GenBank/DDBJ databases">
        <title>Safari Cat Assemblies.</title>
        <authorList>
            <person name="Bredemeyer K.R."/>
            <person name="Murphy W.J."/>
        </authorList>
    </citation>
    <scope>NUCLEOTIDE SEQUENCE [LARGE SCALE GENOMIC DNA]</scope>
</reference>
<evidence type="ECO:0000256" key="3">
    <source>
        <dbReference type="ARBA" id="ARBA00022801"/>
    </source>
</evidence>
<sequence length="683" mass="73677">MKVRAPEDHRGRSGEGRGSCSGRSQGPAPSRTTSHFRPPRNRERSRWSCGQSASGRTSLVASGRPALGMAEVEPQGRLWLESPPGSAPPIFLPSDGQALVLGRGPLTRVTDRKCSRNQVELVADPGTKTVAVKQLGINPSTAGTQELSPGAEGSLRVGDTLYLVNGLHPLTLRWEEARTSESQQDTPPGTPPVAPDASGDVEPPKKKRMRKSSSGWENFEKLLVFTAPGVKPRGKVAAFDLDGTLITTRSGKVFPTGPSDWRILYLEIPRKLRELDAEGYKLVIFTNQMGIGRGKLPAEEFKAKVEAVVEKLGLPFQVLVATHAGLYRKPVIGMWDHLREQANEGVPISVGDSVFVGDAAGRPANWAPGRKKKDFSCADRLFALNLGLPFATPEEFFLKWPIASFVLPTFDPRTVSPSGPLYLPEASSLLSHSPEVVVAVGFPGGETPDPLTSGSPSPSLGPRAPPDPVPRFTAGKTTFLQERLVSAGYVHVNRVRHPTPQAEGRAARPLARFPRLTGLPIPLQVSVPPRKASPPLSWCSLPTSIWVSVPLLGPCVPPPPPPPPGLLTCRVPQDTLGSWQRCVTTCETALKQRKRVVIDNTNPDPPTRARYQGPPGDLCRAGLGPLTSPAPSWPNRYIKCARDAGVPCRCFLFGATLEQARHNNRVSWPVPPVPLHPSPRLPA</sequence>
<dbReference type="GeneTree" id="ENSGT00940000159302"/>
<keyword evidence="4" id="KW-0234">DNA repair</keyword>
<gene>
    <name evidence="8" type="primary">PNKP</name>
</gene>
<dbReference type="InterPro" id="IPR006550">
    <property type="entry name" value="PNKP"/>
</dbReference>
<dbReference type="SUPFAM" id="SSF49879">
    <property type="entry name" value="SMAD/FHA domain"/>
    <property type="match status" value="1"/>
</dbReference>
<dbReference type="InterPro" id="IPR006551">
    <property type="entry name" value="Polynucleotide_phosphatase"/>
</dbReference>
<dbReference type="InterPro" id="IPR013954">
    <property type="entry name" value="PNK3P"/>
</dbReference>
<feature type="compositionally biased region" description="Polar residues" evidence="6">
    <location>
        <begin position="48"/>
        <end position="60"/>
    </location>
</feature>
<keyword evidence="9" id="KW-1185">Reference proteome</keyword>
<dbReference type="Gene3D" id="3.40.50.300">
    <property type="entry name" value="P-loop containing nucleotide triphosphate hydrolases"/>
    <property type="match status" value="2"/>
</dbReference>
<accession>A0ABI7Z854</accession>
<dbReference type="Gene3D" id="2.60.200.20">
    <property type="match status" value="1"/>
</dbReference>
<evidence type="ECO:0000313" key="9">
    <source>
        <dbReference type="Proteomes" id="UP000823872"/>
    </source>
</evidence>
<feature type="region of interest" description="Disordered" evidence="6">
    <location>
        <begin position="1"/>
        <end position="62"/>
    </location>
</feature>
<evidence type="ECO:0000256" key="4">
    <source>
        <dbReference type="ARBA" id="ARBA00023204"/>
    </source>
</evidence>
<reference evidence="8" key="3">
    <citation type="submission" date="2025-09" db="UniProtKB">
        <authorList>
            <consortium name="Ensembl"/>
        </authorList>
    </citation>
    <scope>IDENTIFICATION</scope>
    <source>
        <strain evidence="8">breed Abyssinian</strain>
    </source>
</reference>
<dbReference type="Ensembl" id="ENSFCTT00005058887.1">
    <property type="protein sequence ID" value="ENSFCTP00005043242.1"/>
    <property type="gene ID" value="ENSFCTG00005020471.1"/>
</dbReference>
<comment type="subcellular location">
    <subcellularLocation>
        <location evidence="1">Nucleus</location>
    </subcellularLocation>
</comment>
<dbReference type="Gene3D" id="3.40.50.1000">
    <property type="entry name" value="HAD superfamily/HAD-like"/>
    <property type="match status" value="1"/>
</dbReference>
<organism evidence="8 9">
    <name type="scientific">Felis catus</name>
    <name type="common">Cat</name>
    <name type="synonym">Felis silvestris catus</name>
    <dbReference type="NCBI Taxonomy" id="9685"/>
    <lineage>
        <taxon>Eukaryota</taxon>
        <taxon>Metazoa</taxon>
        <taxon>Chordata</taxon>
        <taxon>Craniata</taxon>
        <taxon>Vertebrata</taxon>
        <taxon>Euteleostomi</taxon>
        <taxon>Mammalia</taxon>
        <taxon>Eutheria</taxon>
        <taxon>Laurasiatheria</taxon>
        <taxon>Carnivora</taxon>
        <taxon>Feliformia</taxon>
        <taxon>Felidae</taxon>
        <taxon>Felinae</taxon>
        <taxon>Felis</taxon>
    </lineage>
</organism>
<evidence type="ECO:0000256" key="1">
    <source>
        <dbReference type="ARBA" id="ARBA00004123"/>
    </source>
</evidence>
<evidence type="ECO:0000259" key="7">
    <source>
        <dbReference type="Pfam" id="PF17913"/>
    </source>
</evidence>
<dbReference type="Pfam" id="PF08645">
    <property type="entry name" value="PNK3P"/>
    <property type="match status" value="1"/>
</dbReference>
<keyword evidence="3" id="KW-0378">Hydrolase</keyword>
<keyword evidence="5" id="KW-0539">Nucleus</keyword>
<evidence type="ECO:0000256" key="6">
    <source>
        <dbReference type="SAM" id="MobiDB-lite"/>
    </source>
</evidence>
<dbReference type="InterPro" id="IPR041388">
    <property type="entry name" value="FHA_2"/>
</dbReference>
<dbReference type="NCBIfam" id="TIGR01664">
    <property type="entry name" value="DNA-3'-Pase"/>
    <property type="match status" value="1"/>
</dbReference>
<reference evidence="8" key="2">
    <citation type="submission" date="2025-08" db="UniProtKB">
        <authorList>
            <consortium name="Ensembl"/>
        </authorList>
    </citation>
    <scope>IDENTIFICATION</scope>
    <source>
        <strain evidence="8">breed Abyssinian</strain>
    </source>
</reference>
<keyword evidence="2" id="KW-0227">DNA damage</keyword>
<proteinExistence type="predicted"/>
<dbReference type="InterPro" id="IPR008984">
    <property type="entry name" value="SMAD_FHA_dom_sf"/>
</dbReference>
<dbReference type="InterPro" id="IPR023214">
    <property type="entry name" value="HAD_sf"/>
</dbReference>
<feature type="region of interest" description="Disordered" evidence="6">
    <location>
        <begin position="442"/>
        <end position="469"/>
    </location>
</feature>
<name>A0ABI7Z854_FELCA</name>
<feature type="domain" description="PNK FHA" evidence="7">
    <location>
        <begin position="79"/>
        <end position="147"/>
    </location>
</feature>
<dbReference type="NCBIfam" id="TIGR01662">
    <property type="entry name" value="HAD-SF-IIIA"/>
    <property type="match status" value="1"/>
</dbReference>
<dbReference type="SUPFAM" id="SSF56784">
    <property type="entry name" value="HAD-like"/>
    <property type="match status" value="1"/>
</dbReference>
<feature type="compositionally biased region" description="Basic and acidic residues" evidence="6">
    <location>
        <begin position="1"/>
        <end position="15"/>
    </location>
</feature>
<feature type="region of interest" description="Disordered" evidence="6">
    <location>
        <begin position="178"/>
        <end position="213"/>
    </location>
</feature>
<dbReference type="CDD" id="cd01625">
    <property type="entry name" value="HAD_PNP"/>
    <property type="match status" value="1"/>
</dbReference>
<evidence type="ECO:0000313" key="8">
    <source>
        <dbReference type="Ensembl" id="ENSFCTP00005043242.1"/>
    </source>
</evidence>
<dbReference type="Proteomes" id="UP000823872">
    <property type="component" value="Chromosome E2"/>
</dbReference>
<dbReference type="InterPro" id="IPR006549">
    <property type="entry name" value="HAD-SF_hydro_IIIA"/>
</dbReference>
<dbReference type="InterPro" id="IPR027417">
    <property type="entry name" value="P-loop_NTPase"/>
</dbReference>